<dbReference type="PRINTS" id="PR00039">
    <property type="entry name" value="HTHLYSR"/>
</dbReference>
<dbReference type="Gene3D" id="1.10.10.10">
    <property type="entry name" value="Winged helix-like DNA-binding domain superfamily/Winged helix DNA-binding domain"/>
    <property type="match status" value="1"/>
</dbReference>
<dbReference type="EMBL" id="JAMXMC010000001">
    <property type="protein sequence ID" value="MCO5975152.1"/>
    <property type="molecule type" value="Genomic_DNA"/>
</dbReference>
<protein>
    <submittedName>
        <fullName evidence="6">LysR substrate-binding domain-containing protein</fullName>
    </submittedName>
</protein>
<reference evidence="6 7" key="1">
    <citation type="submission" date="2022-06" db="EMBL/GenBank/DDBJ databases">
        <title>Ideonella sp. NS12-5 Genome sequencing and assembly.</title>
        <authorList>
            <person name="Jung Y."/>
        </authorList>
    </citation>
    <scope>NUCLEOTIDE SEQUENCE [LARGE SCALE GENOMIC DNA]</scope>
    <source>
        <strain evidence="6 7">NS12-5</strain>
    </source>
</reference>
<comment type="similarity">
    <text evidence="1">Belongs to the LysR transcriptional regulatory family.</text>
</comment>
<organism evidence="6 7">
    <name type="scientific">Ideonella oryzae</name>
    <dbReference type="NCBI Taxonomy" id="2937441"/>
    <lineage>
        <taxon>Bacteria</taxon>
        <taxon>Pseudomonadati</taxon>
        <taxon>Pseudomonadota</taxon>
        <taxon>Betaproteobacteria</taxon>
        <taxon>Burkholderiales</taxon>
        <taxon>Sphaerotilaceae</taxon>
        <taxon>Ideonella</taxon>
    </lineage>
</organism>
<feature type="domain" description="HTH lysR-type" evidence="5">
    <location>
        <begin position="3"/>
        <end position="60"/>
    </location>
</feature>
<dbReference type="Proteomes" id="UP001204851">
    <property type="component" value="Unassembled WGS sequence"/>
</dbReference>
<dbReference type="InterPro" id="IPR036390">
    <property type="entry name" value="WH_DNA-bd_sf"/>
</dbReference>
<dbReference type="Gene3D" id="3.40.190.10">
    <property type="entry name" value="Periplasmic binding protein-like II"/>
    <property type="match status" value="2"/>
</dbReference>
<keyword evidence="4" id="KW-0804">Transcription</keyword>
<dbReference type="SUPFAM" id="SSF53850">
    <property type="entry name" value="Periplasmic binding protein-like II"/>
    <property type="match status" value="1"/>
</dbReference>
<keyword evidence="3" id="KW-0238">DNA-binding</keyword>
<proteinExistence type="inferred from homology"/>
<keyword evidence="7" id="KW-1185">Reference proteome</keyword>
<dbReference type="InterPro" id="IPR005119">
    <property type="entry name" value="LysR_subst-bd"/>
</dbReference>
<dbReference type="Pfam" id="PF00126">
    <property type="entry name" value="HTH_1"/>
    <property type="match status" value="1"/>
</dbReference>
<dbReference type="InterPro" id="IPR000847">
    <property type="entry name" value="LysR_HTH_N"/>
</dbReference>
<dbReference type="PROSITE" id="PS50931">
    <property type="entry name" value="HTH_LYSR"/>
    <property type="match status" value="1"/>
</dbReference>
<evidence type="ECO:0000259" key="5">
    <source>
        <dbReference type="PROSITE" id="PS50931"/>
    </source>
</evidence>
<accession>A0ABT1BFZ3</accession>
<dbReference type="InterPro" id="IPR036388">
    <property type="entry name" value="WH-like_DNA-bd_sf"/>
</dbReference>
<evidence type="ECO:0000256" key="1">
    <source>
        <dbReference type="ARBA" id="ARBA00009437"/>
    </source>
</evidence>
<evidence type="ECO:0000256" key="4">
    <source>
        <dbReference type="ARBA" id="ARBA00023163"/>
    </source>
</evidence>
<dbReference type="SUPFAM" id="SSF46785">
    <property type="entry name" value="Winged helix' DNA-binding domain"/>
    <property type="match status" value="1"/>
</dbReference>
<gene>
    <name evidence="6" type="ORF">M0L44_00250</name>
</gene>
<dbReference type="RefSeq" id="WP_252767609.1">
    <property type="nucleotide sequence ID" value="NZ_JAMXMC010000001.1"/>
</dbReference>
<dbReference type="CDD" id="cd08414">
    <property type="entry name" value="PBP2_LTTR_aromatics_like"/>
    <property type="match status" value="1"/>
</dbReference>
<evidence type="ECO:0000313" key="7">
    <source>
        <dbReference type="Proteomes" id="UP001204851"/>
    </source>
</evidence>
<dbReference type="PANTHER" id="PTHR30346:SF30">
    <property type="entry name" value="SMALL NEUTRAL PROTEASE REGULATORY PROTEIN"/>
    <property type="match status" value="1"/>
</dbReference>
<keyword evidence="2" id="KW-0805">Transcription regulation</keyword>
<name>A0ABT1BFZ3_9BURK</name>
<comment type="caution">
    <text evidence="6">The sequence shown here is derived from an EMBL/GenBank/DDBJ whole genome shotgun (WGS) entry which is preliminary data.</text>
</comment>
<sequence length="291" mass="31009">MALELRHLRGFVAVAQTLHFARAAETLGLSAPALTEQIQALERDLGTLLLRRTKRSVVLTPAGEAFLAEAQATLAQFERSVAVGRRAGQGALGRVVLGYVGSAVYAGVLQALVERFRTSHPDVTLQIQEQPMDRLPAMLEDGQVDVAFVRLPMAVPAALRAQVLVRDHFCLALPAGHSLAAAQAPVPARSLAQASFVAPEQTFGLQEVARRGRFEPRVVLAPGSLVAVLAQVSLGVGVAVVPSLLQGVIELPQVVFRALAGARIPSELGAVYRRHERDPAVRAFLQQMPGA</sequence>
<dbReference type="Pfam" id="PF03466">
    <property type="entry name" value="LysR_substrate"/>
    <property type="match status" value="1"/>
</dbReference>
<evidence type="ECO:0000256" key="2">
    <source>
        <dbReference type="ARBA" id="ARBA00023015"/>
    </source>
</evidence>
<dbReference type="PANTHER" id="PTHR30346">
    <property type="entry name" value="TRANSCRIPTIONAL DUAL REGULATOR HCAR-RELATED"/>
    <property type="match status" value="1"/>
</dbReference>
<evidence type="ECO:0000256" key="3">
    <source>
        <dbReference type="ARBA" id="ARBA00023125"/>
    </source>
</evidence>
<evidence type="ECO:0000313" key="6">
    <source>
        <dbReference type="EMBL" id="MCO5975152.1"/>
    </source>
</evidence>